<dbReference type="EMBL" id="CP101740">
    <property type="protein sequence ID" value="UUL81919.1"/>
    <property type="molecule type" value="Genomic_DNA"/>
</dbReference>
<evidence type="ECO:0000313" key="1">
    <source>
        <dbReference type="EMBL" id="UUL81919.1"/>
    </source>
</evidence>
<sequence>MFLATALMLVMQDAPTLAMVQRLPPAAAGELVLRGKNRQPIEAVVPERNTALQPPGHSDLEMVERAVAGDGGCSRVRWRVGFAAPVGEPKETGLMQSAYPSTEVALARGGRCPVGGYVRVHSGATVEVAFRALRVLATLPKQSTRAAFACVDETFSNLCASPKAIRAELATLTPWAVNQDGDVVEFWLDAPGRALTEVRFSLTAPAKVSVRRRVPPPA</sequence>
<reference evidence="1" key="1">
    <citation type="submission" date="2022-07" db="EMBL/GenBank/DDBJ databases">
        <title>Sphingomonas sp. nov., a novel bacterium isolated from the north slope of the Mount Everest.</title>
        <authorList>
            <person name="Cui X."/>
            <person name="Liu Y."/>
        </authorList>
    </citation>
    <scope>NUCLEOTIDE SEQUENCE</scope>
    <source>
        <strain evidence="1">S5-59</strain>
    </source>
</reference>
<keyword evidence="2" id="KW-1185">Reference proteome</keyword>
<proteinExistence type="predicted"/>
<name>A0ABY5L7Z2_9SPHN</name>
<protein>
    <submittedName>
        <fullName evidence="1">Uncharacterized protein</fullName>
    </submittedName>
</protein>
<evidence type="ECO:0000313" key="2">
    <source>
        <dbReference type="Proteomes" id="UP001058533"/>
    </source>
</evidence>
<dbReference type="RefSeq" id="WP_256505666.1">
    <property type="nucleotide sequence ID" value="NZ_CP101740.1"/>
</dbReference>
<dbReference type="Proteomes" id="UP001058533">
    <property type="component" value="Chromosome"/>
</dbReference>
<accession>A0ABY5L7Z2</accession>
<gene>
    <name evidence="1" type="ORF">NMP03_12055</name>
</gene>
<organism evidence="1 2">
    <name type="scientific">Sphingomonas qomolangmaensis</name>
    <dbReference type="NCBI Taxonomy" id="2918765"/>
    <lineage>
        <taxon>Bacteria</taxon>
        <taxon>Pseudomonadati</taxon>
        <taxon>Pseudomonadota</taxon>
        <taxon>Alphaproteobacteria</taxon>
        <taxon>Sphingomonadales</taxon>
        <taxon>Sphingomonadaceae</taxon>
        <taxon>Sphingomonas</taxon>
    </lineage>
</organism>